<comment type="caution">
    <text evidence="1">The sequence shown here is derived from an EMBL/GenBank/DDBJ whole genome shotgun (WGS) entry which is preliminary data.</text>
</comment>
<proteinExistence type="predicted"/>
<reference evidence="2" key="1">
    <citation type="journal article" date="2019" name="Int. J. Syst. Evol. Microbiol.">
        <title>The Global Catalogue of Microorganisms (GCM) 10K type strain sequencing project: providing services to taxonomists for standard genome sequencing and annotation.</title>
        <authorList>
            <consortium name="The Broad Institute Genomics Platform"/>
            <consortium name="The Broad Institute Genome Sequencing Center for Infectious Disease"/>
            <person name="Wu L."/>
            <person name="Ma J."/>
        </authorList>
    </citation>
    <scope>NUCLEOTIDE SEQUENCE [LARGE SCALE GENOMIC DNA]</scope>
    <source>
        <strain evidence="2">JCM 18014</strain>
    </source>
</reference>
<dbReference type="Proteomes" id="UP001500518">
    <property type="component" value="Unassembled WGS sequence"/>
</dbReference>
<evidence type="ECO:0000313" key="1">
    <source>
        <dbReference type="EMBL" id="GAA5051251.1"/>
    </source>
</evidence>
<accession>A0ABP9K7B8</accession>
<dbReference type="PROSITE" id="PS51257">
    <property type="entry name" value="PROKAR_LIPOPROTEIN"/>
    <property type="match status" value="1"/>
</dbReference>
<name>A0ABP9K7B8_9SPHN</name>
<evidence type="ECO:0000313" key="2">
    <source>
        <dbReference type="Proteomes" id="UP001500518"/>
    </source>
</evidence>
<dbReference type="EMBL" id="BAABHV010000009">
    <property type="protein sequence ID" value="GAA5051251.1"/>
    <property type="molecule type" value="Genomic_DNA"/>
</dbReference>
<dbReference type="RefSeq" id="WP_346032108.1">
    <property type="nucleotide sequence ID" value="NZ_BAABHV010000009.1"/>
</dbReference>
<protein>
    <recommendedName>
        <fullName evidence="3">Aspartate-semialdehyde dehydrogenase</fullName>
    </recommendedName>
</protein>
<sequence>MRRLALIALPLFLAACGDAPESEGEAGAGQGTIEPVADATLELQGTGIVIPAQAGFEELAVPFGSARAPTEATLANLVGSAIDESDEPNECGLTFTSFEGLSLNFRDGQFVGYTAEAPYVPETTRGEMLAGDNVTMVEDSTVGEEFVIGAEAGPEITGLFLGESDDAAVQMLWAGENCIAR</sequence>
<keyword evidence="2" id="KW-1185">Reference proteome</keyword>
<evidence type="ECO:0008006" key="3">
    <source>
        <dbReference type="Google" id="ProtNLM"/>
    </source>
</evidence>
<organism evidence="1 2">
    <name type="scientific">Erythrobacter westpacificensis</name>
    <dbReference type="NCBI Taxonomy" id="1055231"/>
    <lineage>
        <taxon>Bacteria</taxon>
        <taxon>Pseudomonadati</taxon>
        <taxon>Pseudomonadota</taxon>
        <taxon>Alphaproteobacteria</taxon>
        <taxon>Sphingomonadales</taxon>
        <taxon>Erythrobacteraceae</taxon>
        <taxon>Erythrobacter/Porphyrobacter group</taxon>
        <taxon>Erythrobacter</taxon>
    </lineage>
</organism>
<gene>
    <name evidence="1" type="ORF">GCM10023208_10930</name>
</gene>